<proteinExistence type="predicted"/>
<gene>
    <name evidence="3" type="ORF">IMCC3135_20635</name>
</gene>
<organism evidence="3 4">
    <name type="scientific">Granulosicoccus antarcticus IMCC3135</name>
    <dbReference type="NCBI Taxonomy" id="1192854"/>
    <lineage>
        <taxon>Bacteria</taxon>
        <taxon>Pseudomonadati</taxon>
        <taxon>Pseudomonadota</taxon>
        <taxon>Gammaproteobacteria</taxon>
        <taxon>Chromatiales</taxon>
        <taxon>Granulosicoccaceae</taxon>
        <taxon>Granulosicoccus</taxon>
    </lineage>
</organism>
<evidence type="ECO:0000313" key="3">
    <source>
        <dbReference type="EMBL" id="ASJ74204.1"/>
    </source>
</evidence>
<dbReference type="KEGG" id="gai:IMCC3135_20635"/>
<accession>A0A2Z2P369</accession>
<name>A0A2Z2P369_9GAMM</name>
<protein>
    <submittedName>
        <fullName evidence="3">Uncharacterized protein</fullName>
    </submittedName>
</protein>
<dbReference type="Proteomes" id="UP000250079">
    <property type="component" value="Chromosome"/>
</dbReference>
<feature type="chain" id="PRO_5016361753" evidence="2">
    <location>
        <begin position="37"/>
        <end position="157"/>
    </location>
</feature>
<feature type="signal peptide" evidence="2">
    <location>
        <begin position="1"/>
        <end position="36"/>
    </location>
</feature>
<evidence type="ECO:0000256" key="1">
    <source>
        <dbReference type="SAM" id="MobiDB-lite"/>
    </source>
</evidence>
<keyword evidence="2" id="KW-0732">Signal</keyword>
<feature type="region of interest" description="Disordered" evidence="1">
    <location>
        <begin position="77"/>
        <end position="157"/>
    </location>
</feature>
<evidence type="ECO:0000256" key="2">
    <source>
        <dbReference type="SAM" id="SignalP"/>
    </source>
</evidence>
<feature type="compositionally biased region" description="Basic residues" evidence="1">
    <location>
        <begin position="125"/>
        <end position="157"/>
    </location>
</feature>
<keyword evidence="4" id="KW-1185">Reference proteome</keyword>
<evidence type="ECO:0000313" key="4">
    <source>
        <dbReference type="Proteomes" id="UP000250079"/>
    </source>
</evidence>
<dbReference type="EMBL" id="CP018632">
    <property type="protein sequence ID" value="ASJ74204.1"/>
    <property type="molecule type" value="Genomic_DNA"/>
</dbReference>
<dbReference type="AlphaFoldDB" id="A0A2Z2P369"/>
<reference evidence="3 4" key="1">
    <citation type="submission" date="2016-12" db="EMBL/GenBank/DDBJ databases">
        <authorList>
            <person name="Song W.-J."/>
            <person name="Kurnit D.M."/>
        </authorList>
    </citation>
    <scope>NUCLEOTIDE SEQUENCE [LARGE SCALE GENOMIC DNA]</scope>
    <source>
        <strain evidence="3 4">IMCC3135</strain>
    </source>
</reference>
<feature type="compositionally biased region" description="Basic and acidic residues" evidence="1">
    <location>
        <begin position="80"/>
        <end position="109"/>
    </location>
</feature>
<sequence length="157" mass="17750">MKTLENAKRTMRRTMGRVIAVATFSAMAIAAAPAQATTANATDAFYRTAAVPTSNQNAARIIPAELTIGIELAHGYGHNRGNDRHRNEGHNSRRNDRGRSDSRRGDSRHHDRQRRHYGASEGHYGRGHNKHGSSRRDRSHGHGGHRRFLQRFHQRHH</sequence>